<dbReference type="STRING" id="504805.SAMN05421505_15112"/>
<dbReference type="OrthoDB" id="571373at2"/>
<dbReference type="RefSeq" id="WP_093175747.1">
    <property type="nucleotide sequence ID" value="NZ_FNCN01000051.1"/>
</dbReference>
<gene>
    <name evidence="3" type="ORF">SAMN05421505_15112</name>
</gene>
<dbReference type="AlphaFoldDB" id="A0A1G8KJQ5"/>
<evidence type="ECO:0000313" key="4">
    <source>
        <dbReference type="Proteomes" id="UP000198923"/>
    </source>
</evidence>
<reference evidence="3 4" key="1">
    <citation type="submission" date="2016-10" db="EMBL/GenBank/DDBJ databases">
        <authorList>
            <person name="de Groot N.N."/>
        </authorList>
    </citation>
    <scope>NUCLEOTIDE SEQUENCE [LARGE SCALE GENOMIC DNA]</scope>
    <source>
        <strain evidence="3 4">CPCC 201354</strain>
    </source>
</reference>
<feature type="region of interest" description="Disordered" evidence="1">
    <location>
        <begin position="207"/>
        <end position="253"/>
    </location>
</feature>
<protein>
    <recommendedName>
        <fullName evidence="5">Right handed beta helix region</fullName>
    </recommendedName>
</protein>
<evidence type="ECO:0000256" key="2">
    <source>
        <dbReference type="SAM" id="SignalP"/>
    </source>
</evidence>
<feature type="signal peptide" evidence="2">
    <location>
        <begin position="1"/>
        <end position="24"/>
    </location>
</feature>
<keyword evidence="4" id="KW-1185">Reference proteome</keyword>
<keyword evidence="2" id="KW-0732">Signal</keyword>
<evidence type="ECO:0008006" key="5">
    <source>
        <dbReference type="Google" id="ProtNLM"/>
    </source>
</evidence>
<name>A0A1G8KJQ5_9ACTN</name>
<feature type="chain" id="PRO_5011764323" description="Right handed beta helix region" evidence="2">
    <location>
        <begin position="25"/>
        <end position="253"/>
    </location>
</feature>
<accession>A0A1G8KJQ5</accession>
<evidence type="ECO:0000256" key="1">
    <source>
        <dbReference type="SAM" id="MobiDB-lite"/>
    </source>
</evidence>
<feature type="compositionally biased region" description="Polar residues" evidence="1">
    <location>
        <begin position="207"/>
        <end position="219"/>
    </location>
</feature>
<organism evidence="3 4">
    <name type="scientific">Sinosporangium album</name>
    <dbReference type="NCBI Taxonomy" id="504805"/>
    <lineage>
        <taxon>Bacteria</taxon>
        <taxon>Bacillati</taxon>
        <taxon>Actinomycetota</taxon>
        <taxon>Actinomycetes</taxon>
        <taxon>Streptosporangiales</taxon>
        <taxon>Streptosporangiaceae</taxon>
        <taxon>Sinosporangium</taxon>
    </lineage>
</organism>
<proteinExistence type="predicted"/>
<sequence>MRKTVAVIGLIAAALTVPAAPALAAPDTHCTGALGAVTVDGKLVVPNGATCTLTGTTLLAVVEVGVGSTLNATGVSIAGGISAGQHQAVTIGGNSSIQGHVKAFRGGSVTVTDSSVFGGLELFGNTAAVTVANVTSDNADITLRDNQGGVSVQNSHANGNLKVAKNSGGATVVATTVGDGAMIEENSGGTTVNSNRVLDNISISKNRGGATQISNNSTDDNLDCIDNDPAPTGSGNVAGADGNGAKSGQCAGL</sequence>
<evidence type="ECO:0000313" key="3">
    <source>
        <dbReference type="EMBL" id="SDI43130.1"/>
    </source>
</evidence>
<dbReference type="EMBL" id="FNCN01000051">
    <property type="protein sequence ID" value="SDI43130.1"/>
    <property type="molecule type" value="Genomic_DNA"/>
</dbReference>
<dbReference type="Proteomes" id="UP000198923">
    <property type="component" value="Unassembled WGS sequence"/>
</dbReference>